<organism evidence="2 3">
    <name type="scientific">Thalassobacterium sedimentorum</name>
    <dbReference type="NCBI Taxonomy" id="3041258"/>
    <lineage>
        <taxon>Bacteria</taxon>
        <taxon>Pseudomonadati</taxon>
        <taxon>Verrucomicrobiota</taxon>
        <taxon>Opitutia</taxon>
        <taxon>Puniceicoccales</taxon>
        <taxon>Coraliomargaritaceae</taxon>
        <taxon>Thalassobacterium</taxon>
    </lineage>
</organism>
<protein>
    <submittedName>
        <fullName evidence="2">Transposase</fullName>
    </submittedName>
</protein>
<dbReference type="InterPro" id="IPR002559">
    <property type="entry name" value="Transposase_11"/>
</dbReference>
<evidence type="ECO:0000259" key="1">
    <source>
        <dbReference type="Pfam" id="PF01609"/>
    </source>
</evidence>
<dbReference type="Proteomes" id="UP001243717">
    <property type="component" value="Unassembled WGS sequence"/>
</dbReference>
<dbReference type="EMBL" id="JARXIC010000106">
    <property type="protein sequence ID" value="MDQ8196454.1"/>
    <property type="molecule type" value="Genomic_DNA"/>
</dbReference>
<dbReference type="PANTHER" id="PTHR33258:SF1">
    <property type="entry name" value="TRANSPOSASE INSL FOR INSERTION SEQUENCE ELEMENT IS186A-RELATED"/>
    <property type="match status" value="1"/>
</dbReference>
<dbReference type="RefSeq" id="WP_308986887.1">
    <property type="nucleotide sequence ID" value="NZ_JARXIC010000106.1"/>
</dbReference>
<dbReference type="PANTHER" id="PTHR33258">
    <property type="entry name" value="TRANSPOSASE INSL FOR INSERTION SEQUENCE ELEMENT IS186A-RELATED"/>
    <property type="match status" value="1"/>
</dbReference>
<dbReference type="Pfam" id="PF01609">
    <property type="entry name" value="DDE_Tnp_1"/>
    <property type="match status" value="1"/>
</dbReference>
<keyword evidence="3" id="KW-1185">Reference proteome</keyword>
<sequence length="293" mass="33388">RSFLQDWAMLDESSIGVGHFFETLKSSRRLQLIEEVNTTLAGSMPSHPDSLIDTLEELGGIDIYAGDGHYHAAGVHDAPIKGKRRAVGHFYTLNYRTHALTHLTAADLQGGRKKSEHDMHALKRMSSGQLRQGAAKGRQVLYVWDCAGTDMRQWYKWKQAAGVYFLSRAKDLMKITCFGEIEFDREDPINAGVQDDQHAATETTGVMMRYIRYQCPRTGTEYEFITNHMKIRPGVIAWLYLRRWDIEKTYDTFKNKLSETKAWASSPTAKKMQAQFLCLAHNLMVMLECDITG</sequence>
<accession>A0ABU1ANX8</accession>
<feature type="non-terminal residue" evidence="2">
    <location>
        <position position="293"/>
    </location>
</feature>
<evidence type="ECO:0000313" key="2">
    <source>
        <dbReference type="EMBL" id="MDQ8196454.1"/>
    </source>
</evidence>
<evidence type="ECO:0000313" key="3">
    <source>
        <dbReference type="Proteomes" id="UP001243717"/>
    </source>
</evidence>
<name>A0ABU1ANX8_9BACT</name>
<reference evidence="2 3" key="1">
    <citation type="submission" date="2023-04" db="EMBL/GenBank/DDBJ databases">
        <title>A novel bacteria isolated from coastal sediment.</title>
        <authorList>
            <person name="Liu X.-J."/>
            <person name="Du Z.-J."/>
        </authorList>
    </citation>
    <scope>NUCLEOTIDE SEQUENCE [LARGE SCALE GENOMIC DNA]</scope>
    <source>
        <strain evidence="2 3">SDUM461004</strain>
    </source>
</reference>
<feature type="domain" description="Transposase IS4-like" evidence="1">
    <location>
        <begin position="97"/>
        <end position="283"/>
    </location>
</feature>
<dbReference type="InterPro" id="IPR012337">
    <property type="entry name" value="RNaseH-like_sf"/>
</dbReference>
<feature type="non-terminal residue" evidence="2">
    <location>
        <position position="1"/>
    </location>
</feature>
<comment type="caution">
    <text evidence="2">The sequence shown here is derived from an EMBL/GenBank/DDBJ whole genome shotgun (WGS) entry which is preliminary data.</text>
</comment>
<proteinExistence type="predicted"/>
<gene>
    <name evidence="2" type="ORF">QEH59_18640</name>
</gene>
<dbReference type="SUPFAM" id="SSF53098">
    <property type="entry name" value="Ribonuclease H-like"/>
    <property type="match status" value="1"/>
</dbReference>